<sequence>MPDQTPPAAPTAAALPATVRHIVLRRRPVGVPTPDCFALVETPMPVLDDGQMLVRMRVGSVDPAIRGFLDDRPSYLPPVAIDAPVTGMSLGEVVASRHADWPVGTLVRVLGTWSDHYVITPDALGLERVTPQPGVPLRAYMGALGPVGLTAWVGLVAVGQARPGDTVLVSAAAGATGSTVVQLARAMGCRVVGLAGGADKAALVQRLGADAAIDHRVAPDALATALDAAAPQGIDVYFDNVGGPLLDLVLPRMREGGRIALCGMIAQYNDADHPHGVTQLWQLVVKRLTLRGFLTYDHADRLAEAQAMLDDLHGRGQLVPLENVHRGFESLPGAFIALMQGQTTGKTLVEI</sequence>
<dbReference type="InterPro" id="IPR045010">
    <property type="entry name" value="MDR_fam"/>
</dbReference>
<reference evidence="3 4" key="1">
    <citation type="submission" date="2023-07" db="EMBL/GenBank/DDBJ databases">
        <title>Sorghum-associated microbial communities from plants grown in Nebraska, USA.</title>
        <authorList>
            <person name="Schachtman D."/>
        </authorList>
    </citation>
    <scope>NUCLEOTIDE SEQUENCE [LARGE SCALE GENOMIC DNA]</scope>
    <source>
        <strain evidence="3 4">DS1027</strain>
    </source>
</reference>
<dbReference type="SUPFAM" id="SSF50129">
    <property type="entry name" value="GroES-like"/>
    <property type="match status" value="1"/>
</dbReference>
<dbReference type="PANTHER" id="PTHR43205:SF42">
    <property type="entry name" value="ALCOHOL DEHYDROGENASE, ZINC-CONTAINING (AFU_ORTHOLOGUE AFUA_7G04530)"/>
    <property type="match status" value="1"/>
</dbReference>
<evidence type="ECO:0000313" key="3">
    <source>
        <dbReference type="EMBL" id="MDR6511037.1"/>
    </source>
</evidence>
<dbReference type="Gene3D" id="3.40.50.720">
    <property type="entry name" value="NAD(P)-binding Rossmann-like Domain"/>
    <property type="match status" value="1"/>
</dbReference>
<dbReference type="EMBL" id="JAVDRD010000004">
    <property type="protein sequence ID" value="MDR6511037.1"/>
    <property type="molecule type" value="Genomic_DNA"/>
</dbReference>
<proteinExistence type="predicted"/>
<gene>
    <name evidence="3" type="ORF">J2792_001909</name>
</gene>
<protein>
    <submittedName>
        <fullName evidence="3">NADPH-dependent curcumin reductase CurA</fullName>
    </submittedName>
</protein>
<dbReference type="InterPro" id="IPR036291">
    <property type="entry name" value="NAD(P)-bd_dom_sf"/>
</dbReference>
<evidence type="ECO:0000256" key="1">
    <source>
        <dbReference type="ARBA" id="ARBA00023002"/>
    </source>
</evidence>
<dbReference type="Proteomes" id="UP001184150">
    <property type="component" value="Unassembled WGS sequence"/>
</dbReference>
<organism evidence="3 4">
    <name type="scientific">Novosphingobium capsulatum</name>
    <dbReference type="NCBI Taxonomy" id="13688"/>
    <lineage>
        <taxon>Bacteria</taxon>
        <taxon>Pseudomonadati</taxon>
        <taxon>Pseudomonadota</taxon>
        <taxon>Alphaproteobacteria</taxon>
        <taxon>Sphingomonadales</taxon>
        <taxon>Sphingomonadaceae</taxon>
        <taxon>Novosphingobium</taxon>
    </lineage>
</organism>
<dbReference type="Pfam" id="PF00107">
    <property type="entry name" value="ADH_zinc_N"/>
    <property type="match status" value="1"/>
</dbReference>
<evidence type="ECO:0000313" key="4">
    <source>
        <dbReference type="Proteomes" id="UP001184150"/>
    </source>
</evidence>
<dbReference type="Gene3D" id="3.90.180.10">
    <property type="entry name" value="Medium-chain alcohol dehydrogenases, catalytic domain"/>
    <property type="match status" value="1"/>
</dbReference>
<dbReference type="PANTHER" id="PTHR43205">
    <property type="entry name" value="PROSTAGLANDIN REDUCTASE"/>
    <property type="match status" value="1"/>
</dbReference>
<name>A0ABU1MLX9_9SPHN</name>
<dbReference type="InterPro" id="IPR011032">
    <property type="entry name" value="GroES-like_sf"/>
</dbReference>
<keyword evidence="1" id="KW-0560">Oxidoreductase</keyword>
<dbReference type="SMART" id="SM00829">
    <property type="entry name" value="PKS_ER"/>
    <property type="match status" value="1"/>
</dbReference>
<keyword evidence="4" id="KW-1185">Reference proteome</keyword>
<dbReference type="CDD" id="cd05288">
    <property type="entry name" value="PGDH"/>
    <property type="match status" value="1"/>
</dbReference>
<comment type="caution">
    <text evidence="3">The sequence shown here is derived from an EMBL/GenBank/DDBJ whole genome shotgun (WGS) entry which is preliminary data.</text>
</comment>
<dbReference type="InterPro" id="IPR013149">
    <property type="entry name" value="ADH-like_C"/>
</dbReference>
<dbReference type="RefSeq" id="WP_309805013.1">
    <property type="nucleotide sequence ID" value="NZ_JAVDRD010000004.1"/>
</dbReference>
<evidence type="ECO:0000259" key="2">
    <source>
        <dbReference type="SMART" id="SM00829"/>
    </source>
</evidence>
<accession>A0ABU1MLX9</accession>
<feature type="domain" description="Enoyl reductase (ER)" evidence="2">
    <location>
        <begin position="32"/>
        <end position="349"/>
    </location>
</feature>
<dbReference type="InterPro" id="IPR020843">
    <property type="entry name" value="ER"/>
</dbReference>
<dbReference type="InterPro" id="IPR041694">
    <property type="entry name" value="ADH_N_2"/>
</dbReference>
<dbReference type="SUPFAM" id="SSF51735">
    <property type="entry name" value="NAD(P)-binding Rossmann-fold domains"/>
    <property type="match status" value="1"/>
</dbReference>
<dbReference type="Pfam" id="PF16884">
    <property type="entry name" value="ADH_N_2"/>
    <property type="match status" value="1"/>
</dbReference>